<keyword evidence="9 12" id="KW-0411">Iron-sulfur</keyword>
<dbReference type="SUPFAM" id="SSF63380">
    <property type="entry name" value="Riboflavin synthase domain-like"/>
    <property type="match status" value="1"/>
</dbReference>
<dbReference type="InterPro" id="IPR017927">
    <property type="entry name" value="FAD-bd_FR_type"/>
</dbReference>
<dbReference type="InterPro" id="IPR039261">
    <property type="entry name" value="FNR_nucleotide-bd"/>
</dbReference>
<evidence type="ECO:0000259" key="13">
    <source>
        <dbReference type="PROSITE" id="PS51384"/>
    </source>
</evidence>
<dbReference type="RefSeq" id="WP_004824199.1">
    <property type="nucleotide sequence ID" value="NZ_UGSZ01000001.1"/>
</dbReference>
<dbReference type="PANTHER" id="PTHR43513:SF3">
    <property type="entry name" value="DIHYDROOROTATE DEHYDROGENASE B (NAD(+)), ELECTRON TRANSFER SUBUNIT-RELATED"/>
    <property type="match status" value="1"/>
</dbReference>
<keyword evidence="2" id="KW-0813">Transport</keyword>
<dbReference type="CDD" id="cd06218">
    <property type="entry name" value="DHOD_e_trans"/>
    <property type="match status" value="1"/>
</dbReference>
<evidence type="ECO:0000256" key="4">
    <source>
        <dbReference type="ARBA" id="ARBA00022714"/>
    </source>
</evidence>
<dbReference type="Gene3D" id="3.40.50.80">
    <property type="entry name" value="Nucleotide-binding domain of ferredoxin-NADP reductase (FNR) module"/>
    <property type="match status" value="1"/>
</dbReference>
<dbReference type="NCBIfam" id="NF000798">
    <property type="entry name" value="PRK00054.1-3"/>
    <property type="match status" value="1"/>
</dbReference>
<dbReference type="OrthoDB" id="9789468at2"/>
<evidence type="ECO:0000256" key="5">
    <source>
        <dbReference type="ARBA" id="ARBA00022723"/>
    </source>
</evidence>
<keyword evidence="4 12" id="KW-0001">2Fe-2S</keyword>
<dbReference type="Gene3D" id="2.40.30.10">
    <property type="entry name" value="Translation factors"/>
    <property type="match status" value="1"/>
</dbReference>
<feature type="binding site" evidence="12">
    <location>
        <position position="216"/>
    </location>
    <ligand>
        <name>[2Fe-2S] cluster</name>
        <dbReference type="ChEBI" id="CHEBI:190135"/>
    </ligand>
</feature>
<dbReference type="InterPro" id="IPR012165">
    <property type="entry name" value="Cyt_c3_hydrogenase_gsu"/>
</dbReference>
<feature type="domain" description="FAD-binding FR-type" evidence="13">
    <location>
        <begin position="9"/>
        <end position="102"/>
    </location>
</feature>
<comment type="similarity">
    <text evidence="1">Belongs to the PyrK family.</text>
</comment>
<dbReference type="InterPro" id="IPR050353">
    <property type="entry name" value="PyrK_electron_transfer"/>
</dbReference>
<dbReference type="Gene3D" id="2.10.240.10">
    <property type="entry name" value="Dihydroorotate dehydrogenase, electron transfer subunit"/>
    <property type="match status" value="1"/>
</dbReference>
<dbReference type="EMBL" id="UGSZ01000001">
    <property type="protein sequence ID" value="SUB56324.1"/>
    <property type="molecule type" value="Genomic_DNA"/>
</dbReference>
<dbReference type="InterPro" id="IPR017938">
    <property type="entry name" value="Riboflavin_synthase-like_b-brl"/>
</dbReference>
<reference evidence="14 15" key="1">
    <citation type="submission" date="2018-06" db="EMBL/GenBank/DDBJ databases">
        <authorList>
            <consortium name="Pathogen Informatics"/>
            <person name="Doyle S."/>
        </authorList>
    </citation>
    <scope>NUCLEOTIDE SEQUENCE [LARGE SCALE GENOMIC DNA]</scope>
    <source>
        <strain evidence="14 15">NCTC13149</strain>
    </source>
</reference>
<evidence type="ECO:0000256" key="7">
    <source>
        <dbReference type="ARBA" id="ARBA00022982"/>
    </source>
</evidence>
<dbReference type="GO" id="GO:0046872">
    <property type="term" value="F:metal ion binding"/>
    <property type="evidence" value="ECO:0007669"/>
    <property type="project" value="UniProtKB-KW"/>
</dbReference>
<keyword evidence="7" id="KW-0249">Electron transport</keyword>
<evidence type="ECO:0000313" key="14">
    <source>
        <dbReference type="EMBL" id="SUB56324.1"/>
    </source>
</evidence>
<evidence type="ECO:0000256" key="12">
    <source>
        <dbReference type="PIRSR" id="PIRSR006816-2"/>
    </source>
</evidence>
<feature type="binding site" evidence="11">
    <location>
        <begin position="56"/>
        <end position="59"/>
    </location>
    <ligand>
        <name>FAD</name>
        <dbReference type="ChEBI" id="CHEBI:57692"/>
    </ligand>
</feature>
<organism evidence="14 15">
    <name type="scientific">Peptoniphilus lacrimalis</name>
    <dbReference type="NCBI Taxonomy" id="33031"/>
    <lineage>
        <taxon>Bacteria</taxon>
        <taxon>Bacillati</taxon>
        <taxon>Bacillota</taxon>
        <taxon>Tissierellia</taxon>
        <taxon>Tissierellales</taxon>
        <taxon>Peptoniphilaceae</taxon>
        <taxon>Peptoniphilus</taxon>
    </lineage>
</organism>
<keyword evidence="5 12" id="KW-0479">Metal-binding</keyword>
<keyword evidence="6 11" id="KW-0274">FAD</keyword>
<evidence type="ECO:0000256" key="10">
    <source>
        <dbReference type="ARBA" id="ARBA00034078"/>
    </source>
</evidence>
<accession>A0A379C249</accession>
<keyword evidence="8 12" id="KW-0408">Iron</keyword>
<dbReference type="PIRSF" id="PIRSF006816">
    <property type="entry name" value="Cyc3_hyd_g"/>
    <property type="match status" value="1"/>
</dbReference>
<evidence type="ECO:0000313" key="15">
    <source>
        <dbReference type="Proteomes" id="UP000255517"/>
    </source>
</evidence>
<name>A0A379C249_9FIRM</name>
<dbReference type="GO" id="GO:0016491">
    <property type="term" value="F:oxidoreductase activity"/>
    <property type="evidence" value="ECO:0007669"/>
    <property type="project" value="InterPro"/>
</dbReference>
<dbReference type="InterPro" id="IPR037117">
    <property type="entry name" value="Dihydroorotate_DH_ele_sf"/>
</dbReference>
<dbReference type="Pfam" id="PF00175">
    <property type="entry name" value="NAD_binding_1"/>
    <property type="match status" value="1"/>
</dbReference>
<dbReference type="InterPro" id="IPR019480">
    <property type="entry name" value="Dihydroorotate_DH_Fe-S-bd"/>
</dbReference>
<evidence type="ECO:0000256" key="6">
    <source>
        <dbReference type="ARBA" id="ARBA00022827"/>
    </source>
</evidence>
<proteinExistence type="inferred from homology"/>
<dbReference type="InterPro" id="IPR001433">
    <property type="entry name" value="OxRdtase_FAD/NAD-bd"/>
</dbReference>
<evidence type="ECO:0000256" key="11">
    <source>
        <dbReference type="PIRSR" id="PIRSR006816-1"/>
    </source>
</evidence>
<feature type="binding site" evidence="12">
    <location>
        <position position="211"/>
    </location>
    <ligand>
        <name>[2Fe-2S] cluster</name>
        <dbReference type="ChEBI" id="CHEBI:190135"/>
    </ligand>
</feature>
<sequence>MNTATQFAPMKKMNKVIDNIKITDNFYLLKTDGVKNTRPGQFFMLRAWDKYPVLSRPISIFNVGEHLEFLYQVVGKGTEILKNLKKGSPINVYGPYGNGFDINVDSLAMVGGGVGVAPFYYLSKKILEKNKDAKLRLYLGEREGQNLESLFSDLPIDIKVKKGGFVTDIIDFDKHKLYYACGPEIMMKKTHELCRANNKNSYISLDLRMGCGLGACLSCSVDTKNGRKRSCKDGPVFMGSDIYE</sequence>
<comment type="cofactor">
    <cofactor evidence="11">
        <name>FAD</name>
        <dbReference type="ChEBI" id="CHEBI:57692"/>
    </cofactor>
    <text evidence="11">Binds 1 FAD per subunit.</text>
</comment>
<dbReference type="GO" id="GO:0051537">
    <property type="term" value="F:2 iron, 2 sulfur cluster binding"/>
    <property type="evidence" value="ECO:0007669"/>
    <property type="project" value="UniProtKB-KW"/>
</dbReference>
<dbReference type="GO" id="GO:0006221">
    <property type="term" value="P:pyrimidine nucleotide biosynthetic process"/>
    <property type="evidence" value="ECO:0007669"/>
    <property type="project" value="InterPro"/>
</dbReference>
<feature type="binding site" evidence="11">
    <location>
        <begin position="70"/>
        <end position="72"/>
    </location>
    <ligand>
        <name>FAD</name>
        <dbReference type="ChEBI" id="CHEBI:57692"/>
    </ligand>
</feature>
<dbReference type="GO" id="GO:0050660">
    <property type="term" value="F:flavin adenine dinucleotide binding"/>
    <property type="evidence" value="ECO:0007669"/>
    <property type="project" value="InterPro"/>
</dbReference>
<feature type="binding site" evidence="12">
    <location>
        <position position="219"/>
    </location>
    <ligand>
        <name>[2Fe-2S] cluster</name>
        <dbReference type="ChEBI" id="CHEBI:190135"/>
    </ligand>
</feature>
<dbReference type="Proteomes" id="UP000255517">
    <property type="component" value="Unassembled WGS sequence"/>
</dbReference>
<dbReference type="Pfam" id="PF10418">
    <property type="entry name" value="DHODB_Fe-S_bind"/>
    <property type="match status" value="1"/>
</dbReference>
<dbReference type="SUPFAM" id="SSF52343">
    <property type="entry name" value="Ferredoxin reductase-like, C-terminal NADP-linked domain"/>
    <property type="match status" value="1"/>
</dbReference>
<comment type="cofactor">
    <cofactor evidence="12">
        <name>[2Fe-2S] cluster</name>
        <dbReference type="ChEBI" id="CHEBI:190135"/>
    </cofactor>
    <text evidence="12">Binds 1 [2Fe-2S] cluster per subunit.</text>
</comment>
<evidence type="ECO:0000256" key="9">
    <source>
        <dbReference type="ARBA" id="ARBA00023014"/>
    </source>
</evidence>
<evidence type="ECO:0000256" key="8">
    <source>
        <dbReference type="ARBA" id="ARBA00023004"/>
    </source>
</evidence>
<keyword evidence="3 11" id="KW-0285">Flavoprotein</keyword>
<evidence type="ECO:0000256" key="3">
    <source>
        <dbReference type="ARBA" id="ARBA00022630"/>
    </source>
</evidence>
<evidence type="ECO:0000256" key="1">
    <source>
        <dbReference type="ARBA" id="ARBA00006422"/>
    </source>
</evidence>
<protein>
    <submittedName>
        <fullName evidence="14">Dihydrdoorotate oxidase B, electron transfer subunit</fullName>
    </submittedName>
</protein>
<feature type="binding site" evidence="11">
    <location>
        <begin position="77"/>
        <end position="78"/>
    </location>
    <ligand>
        <name>FAD</name>
        <dbReference type="ChEBI" id="CHEBI:57692"/>
    </ligand>
</feature>
<gene>
    <name evidence="14" type="primary">pyrK</name>
    <name evidence="14" type="ORF">NCTC13149_00094</name>
</gene>
<dbReference type="STRING" id="1122949.GCA_000378725_00165"/>
<dbReference type="PROSITE" id="PS51384">
    <property type="entry name" value="FAD_FR"/>
    <property type="match status" value="1"/>
</dbReference>
<dbReference type="AlphaFoldDB" id="A0A379C249"/>
<comment type="cofactor">
    <cofactor evidence="10">
        <name>[2Fe-2S] cluster</name>
        <dbReference type="ChEBI" id="CHEBI:190135"/>
    </cofactor>
</comment>
<feature type="binding site" evidence="12">
    <location>
        <position position="231"/>
    </location>
    <ligand>
        <name>[2Fe-2S] cluster</name>
        <dbReference type="ChEBI" id="CHEBI:190135"/>
    </ligand>
</feature>
<evidence type="ECO:0000256" key="2">
    <source>
        <dbReference type="ARBA" id="ARBA00022448"/>
    </source>
</evidence>
<dbReference type="PANTHER" id="PTHR43513">
    <property type="entry name" value="DIHYDROOROTATE DEHYDROGENASE B (NAD(+)), ELECTRON TRANSFER SUBUNIT"/>
    <property type="match status" value="1"/>
</dbReference>